<feature type="domain" description="FHA" evidence="2">
    <location>
        <begin position="119"/>
        <end position="168"/>
    </location>
</feature>
<gene>
    <name evidence="3" type="ORF">DACRYDRAFT_20560</name>
</gene>
<evidence type="ECO:0000259" key="2">
    <source>
        <dbReference type="PROSITE" id="PS50006"/>
    </source>
</evidence>
<accession>M5GE15</accession>
<dbReference type="Gene3D" id="2.60.200.20">
    <property type="match status" value="1"/>
</dbReference>
<name>M5GE15_DACPD</name>
<feature type="region of interest" description="Disordered" evidence="1">
    <location>
        <begin position="227"/>
        <end position="283"/>
    </location>
</feature>
<feature type="compositionally biased region" description="Low complexity" evidence="1">
    <location>
        <begin position="262"/>
        <end position="283"/>
    </location>
</feature>
<evidence type="ECO:0000313" key="3">
    <source>
        <dbReference type="EMBL" id="EJU04997.1"/>
    </source>
</evidence>
<dbReference type="HOGENOM" id="CLU_985344_0_0_1"/>
<sequence length="283" mass="30645">MSLLKLPTPRRLHNPHDSPALSEDELSASASASADEDRESGEISEPEHDQPSFKGYKPEYEWPGTEADFPPSGPSDPLPTPVFDRPLATTDLRLVVLSTSGYSFLRGKTVAVINTSEGCSIGRDSAPGPRLRLREMPVSKFHASIFWDSGLASWAVVDMGSMHGTFVHTTGSEPVRLSPPRVASQPRALKHLDNLIIGSTTFLVHAHKDGLPCEVCFAPQEKEIPLYEENKNGKSESSSTTAYGPTLSSTQKRVKHKHDMSSLKSSLLSTLPTPATTPGSGYI</sequence>
<feature type="compositionally biased region" description="Basic and acidic residues" evidence="1">
    <location>
        <begin position="45"/>
        <end position="60"/>
    </location>
</feature>
<dbReference type="PANTHER" id="PTHR23106:SF24">
    <property type="entry name" value="ANGIOGENIC FACTOR WITH G PATCH AND FHA DOMAINS 1"/>
    <property type="match status" value="1"/>
</dbReference>
<feature type="compositionally biased region" description="Acidic residues" evidence="1">
    <location>
        <begin position="34"/>
        <end position="44"/>
    </location>
</feature>
<dbReference type="STRING" id="1858805.M5GE15"/>
<feature type="region of interest" description="Disordered" evidence="1">
    <location>
        <begin position="1"/>
        <end position="79"/>
    </location>
</feature>
<dbReference type="InterPro" id="IPR008984">
    <property type="entry name" value="SMAD_FHA_dom_sf"/>
</dbReference>
<dbReference type="GeneID" id="63687047"/>
<dbReference type="Proteomes" id="UP000030653">
    <property type="component" value="Unassembled WGS sequence"/>
</dbReference>
<dbReference type="Pfam" id="PF00498">
    <property type="entry name" value="FHA"/>
    <property type="match status" value="1"/>
</dbReference>
<evidence type="ECO:0000313" key="4">
    <source>
        <dbReference type="Proteomes" id="UP000030653"/>
    </source>
</evidence>
<organism evidence="3 4">
    <name type="scientific">Dacryopinax primogenitus (strain DJM 731)</name>
    <name type="common">Brown rot fungus</name>
    <dbReference type="NCBI Taxonomy" id="1858805"/>
    <lineage>
        <taxon>Eukaryota</taxon>
        <taxon>Fungi</taxon>
        <taxon>Dikarya</taxon>
        <taxon>Basidiomycota</taxon>
        <taxon>Agaricomycotina</taxon>
        <taxon>Dacrymycetes</taxon>
        <taxon>Dacrymycetales</taxon>
        <taxon>Dacrymycetaceae</taxon>
        <taxon>Dacryopinax</taxon>
    </lineage>
</organism>
<dbReference type="EMBL" id="JH795857">
    <property type="protein sequence ID" value="EJU04997.1"/>
    <property type="molecule type" value="Genomic_DNA"/>
</dbReference>
<dbReference type="SUPFAM" id="SSF49879">
    <property type="entry name" value="SMAD/FHA domain"/>
    <property type="match status" value="1"/>
</dbReference>
<dbReference type="OrthoDB" id="21470at2759"/>
<dbReference type="InterPro" id="IPR000253">
    <property type="entry name" value="FHA_dom"/>
</dbReference>
<protein>
    <recommendedName>
        <fullName evidence="2">FHA domain-containing protein</fullName>
    </recommendedName>
</protein>
<dbReference type="RefSeq" id="XP_040631891.1">
    <property type="nucleotide sequence ID" value="XM_040771985.1"/>
</dbReference>
<dbReference type="AlphaFoldDB" id="M5GE15"/>
<proteinExistence type="predicted"/>
<keyword evidence="4" id="KW-1185">Reference proteome</keyword>
<reference evidence="3 4" key="1">
    <citation type="journal article" date="2012" name="Science">
        <title>The Paleozoic origin of enzymatic lignin decomposition reconstructed from 31 fungal genomes.</title>
        <authorList>
            <person name="Floudas D."/>
            <person name="Binder M."/>
            <person name="Riley R."/>
            <person name="Barry K."/>
            <person name="Blanchette R.A."/>
            <person name="Henrissat B."/>
            <person name="Martinez A.T."/>
            <person name="Otillar R."/>
            <person name="Spatafora J.W."/>
            <person name="Yadav J.S."/>
            <person name="Aerts A."/>
            <person name="Benoit I."/>
            <person name="Boyd A."/>
            <person name="Carlson A."/>
            <person name="Copeland A."/>
            <person name="Coutinho P.M."/>
            <person name="de Vries R.P."/>
            <person name="Ferreira P."/>
            <person name="Findley K."/>
            <person name="Foster B."/>
            <person name="Gaskell J."/>
            <person name="Glotzer D."/>
            <person name="Gorecki P."/>
            <person name="Heitman J."/>
            <person name="Hesse C."/>
            <person name="Hori C."/>
            <person name="Igarashi K."/>
            <person name="Jurgens J.A."/>
            <person name="Kallen N."/>
            <person name="Kersten P."/>
            <person name="Kohler A."/>
            <person name="Kuees U."/>
            <person name="Kumar T.K.A."/>
            <person name="Kuo A."/>
            <person name="LaButti K."/>
            <person name="Larrondo L.F."/>
            <person name="Lindquist E."/>
            <person name="Ling A."/>
            <person name="Lombard V."/>
            <person name="Lucas S."/>
            <person name="Lundell T."/>
            <person name="Martin R."/>
            <person name="McLaughlin D.J."/>
            <person name="Morgenstern I."/>
            <person name="Morin E."/>
            <person name="Murat C."/>
            <person name="Nagy L.G."/>
            <person name="Nolan M."/>
            <person name="Ohm R.A."/>
            <person name="Patyshakuliyeva A."/>
            <person name="Rokas A."/>
            <person name="Ruiz-Duenas F.J."/>
            <person name="Sabat G."/>
            <person name="Salamov A."/>
            <person name="Samejima M."/>
            <person name="Schmutz J."/>
            <person name="Slot J.C."/>
            <person name="St John F."/>
            <person name="Stenlid J."/>
            <person name="Sun H."/>
            <person name="Sun S."/>
            <person name="Syed K."/>
            <person name="Tsang A."/>
            <person name="Wiebenga A."/>
            <person name="Young D."/>
            <person name="Pisabarro A."/>
            <person name="Eastwood D.C."/>
            <person name="Martin F."/>
            <person name="Cullen D."/>
            <person name="Grigoriev I.V."/>
            <person name="Hibbett D.S."/>
        </authorList>
    </citation>
    <scope>NUCLEOTIDE SEQUENCE [LARGE SCALE GENOMIC DNA]</scope>
    <source>
        <strain evidence="3 4">DJM-731 SS1</strain>
    </source>
</reference>
<feature type="compositionally biased region" description="Polar residues" evidence="1">
    <location>
        <begin position="240"/>
        <end position="251"/>
    </location>
</feature>
<dbReference type="PROSITE" id="PS50006">
    <property type="entry name" value="FHA_DOMAIN"/>
    <property type="match status" value="1"/>
</dbReference>
<feature type="non-terminal residue" evidence="3">
    <location>
        <position position="283"/>
    </location>
</feature>
<dbReference type="InterPro" id="IPR053027">
    <property type="entry name" value="AGGF1"/>
</dbReference>
<evidence type="ECO:0000256" key="1">
    <source>
        <dbReference type="SAM" id="MobiDB-lite"/>
    </source>
</evidence>
<dbReference type="PANTHER" id="PTHR23106">
    <property type="entry name" value="ANGIOGENIC FACTOR WITH G PATCH AND FHA DOMAINS 1"/>
    <property type="match status" value="1"/>
</dbReference>